<dbReference type="SUPFAM" id="SSF103506">
    <property type="entry name" value="Mitochondrial carrier"/>
    <property type="match status" value="1"/>
</dbReference>
<evidence type="ECO:0000313" key="13">
    <source>
        <dbReference type="Proteomes" id="UP000283841"/>
    </source>
</evidence>
<accession>A0A443HTV2</accession>
<keyword evidence="13" id="KW-1185">Reference proteome</keyword>
<feature type="transmembrane region" description="Helical" evidence="11">
    <location>
        <begin position="271"/>
        <end position="291"/>
    </location>
</feature>
<dbReference type="VEuPathDB" id="FungiDB:C8Q69DRAFT_286716"/>
<dbReference type="AlphaFoldDB" id="A0A443HTV2"/>
<keyword evidence="6" id="KW-0999">Mitochondrion inner membrane</keyword>
<evidence type="ECO:0000256" key="6">
    <source>
        <dbReference type="ARBA" id="ARBA00022792"/>
    </source>
</evidence>
<name>A0A443HTV2_BYSSP</name>
<dbReference type="Proteomes" id="UP000283841">
    <property type="component" value="Unassembled WGS sequence"/>
</dbReference>
<gene>
    <name evidence="12" type="ORF">C8Q69DRAFT_286716</name>
</gene>
<evidence type="ECO:0000256" key="1">
    <source>
        <dbReference type="ARBA" id="ARBA00004141"/>
    </source>
</evidence>
<comment type="subcellular location">
    <subcellularLocation>
        <location evidence="1">Membrane</location>
        <topology evidence="1">Multi-pass membrane protein</topology>
    </subcellularLocation>
</comment>
<keyword evidence="8 9" id="KW-0472">Membrane</keyword>
<dbReference type="PROSITE" id="PS50920">
    <property type="entry name" value="SOLCAR"/>
    <property type="match status" value="3"/>
</dbReference>
<evidence type="ECO:0000256" key="3">
    <source>
        <dbReference type="ARBA" id="ARBA00022448"/>
    </source>
</evidence>
<evidence type="ECO:0000256" key="7">
    <source>
        <dbReference type="ARBA" id="ARBA00022989"/>
    </source>
</evidence>
<keyword evidence="3 10" id="KW-0813">Transport</keyword>
<evidence type="ECO:0000256" key="10">
    <source>
        <dbReference type="RuleBase" id="RU000488"/>
    </source>
</evidence>
<comment type="caution">
    <text evidence="12">The sequence shown here is derived from an EMBL/GenBank/DDBJ whole genome shotgun (WGS) entry which is preliminary data.</text>
</comment>
<dbReference type="EMBL" id="RCNU01000006">
    <property type="protein sequence ID" value="RWQ95247.1"/>
    <property type="molecule type" value="Genomic_DNA"/>
</dbReference>
<dbReference type="Gene3D" id="1.50.40.10">
    <property type="entry name" value="Mitochondrial carrier domain"/>
    <property type="match status" value="1"/>
</dbReference>
<evidence type="ECO:0000256" key="8">
    <source>
        <dbReference type="ARBA" id="ARBA00023136"/>
    </source>
</evidence>
<feature type="repeat" description="Solcar" evidence="9">
    <location>
        <begin position="171"/>
        <end position="258"/>
    </location>
</feature>
<keyword evidence="4 9" id="KW-0812">Transmembrane</keyword>
<dbReference type="Pfam" id="PF00153">
    <property type="entry name" value="Mito_carr"/>
    <property type="match status" value="3"/>
</dbReference>
<keyword evidence="5" id="KW-0677">Repeat</keyword>
<dbReference type="InterPro" id="IPR018108">
    <property type="entry name" value="MCP_transmembrane"/>
</dbReference>
<evidence type="ECO:0000256" key="9">
    <source>
        <dbReference type="PROSITE-ProRule" id="PRU00282"/>
    </source>
</evidence>
<protein>
    <submittedName>
        <fullName evidence="12">Putative mitochondrial carrier protein</fullName>
    </submittedName>
</protein>
<reference evidence="12 13" key="1">
    <citation type="journal article" date="2018" name="Front. Microbiol.">
        <title>Genomic and genetic insights into a cosmopolitan fungus, Paecilomyces variotii (Eurotiales).</title>
        <authorList>
            <person name="Urquhart A.S."/>
            <person name="Mondo S.J."/>
            <person name="Makela M.R."/>
            <person name="Hane J.K."/>
            <person name="Wiebenga A."/>
            <person name="He G."/>
            <person name="Mihaltcheva S."/>
            <person name="Pangilinan J."/>
            <person name="Lipzen A."/>
            <person name="Barry K."/>
            <person name="de Vries R.P."/>
            <person name="Grigoriev I.V."/>
            <person name="Idnurm A."/>
        </authorList>
    </citation>
    <scope>NUCLEOTIDE SEQUENCE [LARGE SCALE GENOMIC DNA]</scope>
    <source>
        <strain evidence="12 13">CBS 101075</strain>
    </source>
</reference>
<evidence type="ECO:0000256" key="11">
    <source>
        <dbReference type="SAM" id="Phobius"/>
    </source>
</evidence>
<dbReference type="STRING" id="264951.A0A443HTV2"/>
<keyword evidence="7 11" id="KW-1133">Transmembrane helix</keyword>
<dbReference type="GO" id="GO:0015217">
    <property type="term" value="F:ADP transmembrane transporter activity"/>
    <property type="evidence" value="ECO:0007669"/>
    <property type="project" value="TreeGrafter"/>
</dbReference>
<feature type="repeat" description="Solcar" evidence="9">
    <location>
        <begin position="268"/>
        <end position="363"/>
    </location>
</feature>
<dbReference type="PANTHER" id="PTHR45939">
    <property type="entry name" value="PEROXISOMAL MEMBRANE PROTEIN PMP34-RELATED"/>
    <property type="match status" value="1"/>
</dbReference>
<sequence>MDDDDNRVLEIRIVRLPSWDSFQVYYEYESSGPEPSDEDLKSTALLGPALPALGHALAGAAGAAVSNLATYPLNLIVARMQAQRLALKKKEKQAEGSEGGEKKDERYTSILDAARKIYAKEGIRGFYTGVGQDTGKTVADMFLFFLAYTFLRQRRMNSRATPGNSRKPAVLPIVDELTVGILAGGFSKLLTTPLSNIVTRKQTAAVLDESGSASTKDIVAKIRAEKGLKGFWAGYPASLILTLNPSITLFLNEILKYLLLPRSKRNNPPPAVVFLLAAISKVIASMITYPISLAKTRDQVSGANAEDGPSKSYRFVPRVLTTVSAIARTEGPGALYDGLSGEVLKGFFSHGITMLTKDAVHSLIVKTYYALLVLLRRYPSPDELLERARDRTEDLYETARARGKNIAGKVKDSAENVIDTGNKVAGNVSVDMTSNGTPDPDSEETAELVHDYVEDEAKNWRSLYHWFWGKK</sequence>
<proteinExistence type="inferred from homology"/>
<evidence type="ECO:0000313" key="12">
    <source>
        <dbReference type="EMBL" id="RWQ95247.1"/>
    </source>
</evidence>
<organism evidence="12 13">
    <name type="scientific">Byssochlamys spectabilis</name>
    <name type="common">Paecilomyces variotii</name>
    <dbReference type="NCBI Taxonomy" id="264951"/>
    <lineage>
        <taxon>Eukaryota</taxon>
        <taxon>Fungi</taxon>
        <taxon>Dikarya</taxon>
        <taxon>Ascomycota</taxon>
        <taxon>Pezizomycotina</taxon>
        <taxon>Eurotiomycetes</taxon>
        <taxon>Eurotiomycetidae</taxon>
        <taxon>Eurotiales</taxon>
        <taxon>Thermoascaceae</taxon>
        <taxon>Paecilomyces</taxon>
    </lineage>
</organism>
<dbReference type="InterPro" id="IPR023395">
    <property type="entry name" value="MCP_dom_sf"/>
</dbReference>
<feature type="transmembrane region" description="Helical" evidence="11">
    <location>
        <begin position="231"/>
        <end position="251"/>
    </location>
</feature>
<evidence type="ECO:0000256" key="4">
    <source>
        <dbReference type="ARBA" id="ARBA00022692"/>
    </source>
</evidence>
<keyword evidence="6" id="KW-0496">Mitochondrion</keyword>
<feature type="repeat" description="Solcar" evidence="9">
    <location>
        <begin position="50"/>
        <end position="154"/>
    </location>
</feature>
<dbReference type="GO" id="GO:0016020">
    <property type="term" value="C:membrane"/>
    <property type="evidence" value="ECO:0007669"/>
    <property type="project" value="UniProtKB-SubCell"/>
</dbReference>
<dbReference type="PANTHER" id="PTHR45939:SF2">
    <property type="entry name" value="CARRIER PROTEIN, PUTATIVE (AFU_ORTHOLOGUE AFUA_2G13870)-RELATED"/>
    <property type="match status" value="1"/>
</dbReference>
<comment type="similarity">
    <text evidence="2 10">Belongs to the mitochondrial carrier (TC 2.A.29) family.</text>
</comment>
<dbReference type="InterPro" id="IPR052217">
    <property type="entry name" value="Mito/Peroxisomal_Carrier"/>
</dbReference>
<dbReference type="GeneID" id="39596250"/>
<evidence type="ECO:0000256" key="2">
    <source>
        <dbReference type="ARBA" id="ARBA00006375"/>
    </source>
</evidence>
<evidence type="ECO:0000256" key="5">
    <source>
        <dbReference type="ARBA" id="ARBA00022737"/>
    </source>
</evidence>
<dbReference type="RefSeq" id="XP_028484892.1">
    <property type="nucleotide sequence ID" value="XM_028626973.1"/>
</dbReference>